<dbReference type="Pfam" id="PF14238">
    <property type="entry name" value="DUF4340"/>
    <property type="match status" value="1"/>
</dbReference>
<name>A0A9D1LA71_9CLOT</name>
<feature type="domain" description="DUF4340" evidence="2">
    <location>
        <begin position="223"/>
        <end position="365"/>
    </location>
</feature>
<protein>
    <submittedName>
        <fullName evidence="3">DUF4340 domain-containing protein</fullName>
    </submittedName>
</protein>
<accession>A0A9D1LA71</accession>
<dbReference type="EMBL" id="DVMM01000097">
    <property type="protein sequence ID" value="HIU29616.1"/>
    <property type="molecule type" value="Genomic_DNA"/>
</dbReference>
<keyword evidence="1" id="KW-0812">Transmembrane</keyword>
<feature type="transmembrane region" description="Helical" evidence="1">
    <location>
        <begin position="7"/>
        <end position="28"/>
    </location>
</feature>
<sequence>MKQYKTTIISLIIIAVVAAGFFIVSAVLDRNQTNEDPAGATAEEQSGEKIFNIESVSEIGAYECNIVDDIKLERDASDDWTCTTYPDLALYEAGIVSGLNSIRQCMAVLVYEGEITDEIIRNYEISRTEYIKVRLKDGTEYTLRFGMQKPGTSSCFAVVEQTNKVYLMNSTYKDSIIITKENLLHTKIFNFNDEGKIKGIEIQKSGEQFVVLSAVLSNENRTWTMEFPLNREGDDSHIEDVLTAVTSLYTEDYIEGDCQDLSKYGLENPYYVLRLTDNKGTQTLSLGNKVPAGNAYYCIFGGENNVFTVGTSTLTFLDDTELKYMNPSIFNRMYTELELIKIDVTCGEFNESYTMGFDIWEDGEQLYFNDEPLPDDNTIIRAFRRMNTALYSLDLVGLAPEPETKGERLIAVEYHTSSGETILVEGFRRDETTMSLYENGVYCGGYDHIRQITGTNEAYGILGTLENFRTLSGMN</sequence>
<reference evidence="3" key="1">
    <citation type="submission" date="2020-10" db="EMBL/GenBank/DDBJ databases">
        <authorList>
            <person name="Gilroy R."/>
        </authorList>
    </citation>
    <scope>NUCLEOTIDE SEQUENCE</scope>
    <source>
        <strain evidence="3">CHK195-4489</strain>
    </source>
</reference>
<evidence type="ECO:0000256" key="1">
    <source>
        <dbReference type="SAM" id="Phobius"/>
    </source>
</evidence>
<evidence type="ECO:0000313" key="3">
    <source>
        <dbReference type="EMBL" id="HIU29616.1"/>
    </source>
</evidence>
<dbReference type="AlphaFoldDB" id="A0A9D1LA71"/>
<organism evidence="3 4">
    <name type="scientific">Candidatus Egerieisoma faecipullorum</name>
    <dbReference type="NCBI Taxonomy" id="2840963"/>
    <lineage>
        <taxon>Bacteria</taxon>
        <taxon>Bacillati</taxon>
        <taxon>Bacillota</taxon>
        <taxon>Clostridia</taxon>
        <taxon>Eubacteriales</taxon>
        <taxon>Clostridiaceae</taxon>
        <taxon>Clostridiaceae incertae sedis</taxon>
        <taxon>Candidatus Egerieisoma</taxon>
    </lineage>
</organism>
<keyword evidence="1" id="KW-0472">Membrane</keyword>
<proteinExistence type="predicted"/>
<reference evidence="3" key="2">
    <citation type="journal article" date="2021" name="PeerJ">
        <title>Extensive microbial diversity within the chicken gut microbiome revealed by metagenomics and culture.</title>
        <authorList>
            <person name="Gilroy R."/>
            <person name="Ravi A."/>
            <person name="Getino M."/>
            <person name="Pursley I."/>
            <person name="Horton D.L."/>
            <person name="Alikhan N.F."/>
            <person name="Baker D."/>
            <person name="Gharbi K."/>
            <person name="Hall N."/>
            <person name="Watson M."/>
            <person name="Adriaenssens E.M."/>
            <person name="Foster-Nyarko E."/>
            <person name="Jarju S."/>
            <person name="Secka A."/>
            <person name="Antonio M."/>
            <person name="Oren A."/>
            <person name="Chaudhuri R.R."/>
            <person name="La Ragione R."/>
            <person name="Hildebrand F."/>
            <person name="Pallen M.J."/>
        </authorList>
    </citation>
    <scope>NUCLEOTIDE SEQUENCE</scope>
    <source>
        <strain evidence="3">CHK195-4489</strain>
    </source>
</reference>
<dbReference type="Proteomes" id="UP000824089">
    <property type="component" value="Unassembled WGS sequence"/>
</dbReference>
<evidence type="ECO:0000259" key="2">
    <source>
        <dbReference type="Pfam" id="PF14238"/>
    </source>
</evidence>
<dbReference type="InterPro" id="IPR025641">
    <property type="entry name" value="DUF4340"/>
</dbReference>
<gene>
    <name evidence="3" type="ORF">IAD50_04895</name>
</gene>
<comment type="caution">
    <text evidence="3">The sequence shown here is derived from an EMBL/GenBank/DDBJ whole genome shotgun (WGS) entry which is preliminary data.</text>
</comment>
<evidence type="ECO:0000313" key="4">
    <source>
        <dbReference type="Proteomes" id="UP000824089"/>
    </source>
</evidence>
<keyword evidence="1" id="KW-1133">Transmembrane helix</keyword>